<evidence type="ECO:0000313" key="2">
    <source>
        <dbReference type="EMBL" id="SDA49055.1"/>
    </source>
</evidence>
<feature type="transmembrane region" description="Helical" evidence="1">
    <location>
        <begin position="77"/>
        <end position="94"/>
    </location>
</feature>
<reference evidence="2 3" key="1">
    <citation type="submission" date="2016-10" db="EMBL/GenBank/DDBJ databases">
        <authorList>
            <person name="Varghese N."/>
            <person name="Submissions S."/>
        </authorList>
    </citation>
    <scope>NUCLEOTIDE SEQUENCE [LARGE SCALE GENOMIC DNA]</scope>
    <source>
        <strain evidence="2 3">DSM 16643</strain>
    </source>
</reference>
<keyword evidence="1" id="KW-1133">Transmembrane helix</keyword>
<evidence type="ECO:0008006" key="4">
    <source>
        <dbReference type="Google" id="ProtNLM"/>
    </source>
</evidence>
<proteinExistence type="predicted"/>
<dbReference type="RefSeq" id="WP_149731463.1">
    <property type="nucleotide sequence ID" value="NZ_FMXB01000005.1"/>
</dbReference>
<organism evidence="2 3">
    <name type="scientific">Methanobrevibacter millerae</name>
    <dbReference type="NCBI Taxonomy" id="230361"/>
    <lineage>
        <taxon>Archaea</taxon>
        <taxon>Methanobacteriati</taxon>
        <taxon>Methanobacteriota</taxon>
        <taxon>Methanomada group</taxon>
        <taxon>Methanobacteria</taxon>
        <taxon>Methanobacteriales</taxon>
        <taxon>Methanobacteriaceae</taxon>
        <taxon>Methanobrevibacter</taxon>
    </lineage>
</organism>
<dbReference type="Proteomes" id="UP000323439">
    <property type="component" value="Unassembled WGS sequence"/>
</dbReference>
<accession>A0A1G5VVM2</accession>
<keyword evidence="1" id="KW-0472">Membrane</keyword>
<feature type="transmembrane region" description="Helical" evidence="1">
    <location>
        <begin position="196"/>
        <end position="219"/>
    </location>
</feature>
<gene>
    <name evidence="2" type="ORF">SAMN02910315_00885</name>
</gene>
<evidence type="ECO:0000313" key="3">
    <source>
        <dbReference type="Proteomes" id="UP000323439"/>
    </source>
</evidence>
<feature type="transmembrane region" description="Helical" evidence="1">
    <location>
        <begin position="54"/>
        <end position="71"/>
    </location>
</feature>
<evidence type="ECO:0000256" key="1">
    <source>
        <dbReference type="SAM" id="Phobius"/>
    </source>
</evidence>
<keyword evidence="1" id="KW-0812">Transmembrane</keyword>
<dbReference type="EMBL" id="FMXB01000005">
    <property type="protein sequence ID" value="SDA49055.1"/>
    <property type="molecule type" value="Genomic_DNA"/>
</dbReference>
<name>A0A1G5VVM2_9EURY</name>
<dbReference type="AlphaFoldDB" id="A0A1G5VVM2"/>
<dbReference type="OrthoDB" id="78394at2157"/>
<feature type="transmembrane region" description="Helical" evidence="1">
    <location>
        <begin position="231"/>
        <end position="251"/>
    </location>
</feature>
<sequence length="316" mass="37361">MIFKKDFDEESKECESLTHIEEDIAEPALIEIDKLFGAADVLSIKYAEIHHERIRNISIIAPLIVFFFLLYEAAEQHWLIFVVTALVLLLYYVYSHPDDEKTHEKYLEYRMLAESLRVQYFISKAGIKKQVIDILPWFTEIRIPLIKDVLSDLPTLDTGKKEPILDIWIRDQMNYHAEAHKKALRQEEKNKFYERISLIATIAFYVMALVFEITMIMYAPFDLETPHWIRAGLKIGVGTATAITIFLSNYYGKMSLSSKVEEHMRMYLLYQKIEFEIKKTREEREEQIIYLAKQCLIENTVWYSHQKKNEPDFAVE</sequence>
<protein>
    <recommendedName>
        <fullName evidence="4">SMODS and SLOG-associating 2TM effector domain-containing protein</fullName>
    </recommendedName>
</protein>
<keyword evidence="3" id="KW-1185">Reference proteome</keyword>